<keyword evidence="3" id="KW-0812">Transmembrane</keyword>
<dbReference type="Gene3D" id="3.10.20.310">
    <property type="entry name" value="membrane protein fhac"/>
    <property type="match status" value="3"/>
</dbReference>
<reference evidence="6" key="1">
    <citation type="submission" date="2020-10" db="EMBL/GenBank/DDBJ databases">
        <authorList>
            <person name="Gilroy R."/>
        </authorList>
    </citation>
    <scope>NUCLEOTIDE SEQUENCE</scope>
    <source>
        <strain evidence="6">6276</strain>
    </source>
</reference>
<dbReference type="PANTHER" id="PTHR12815">
    <property type="entry name" value="SORTING AND ASSEMBLY MACHINERY SAMM50 PROTEIN FAMILY MEMBER"/>
    <property type="match status" value="1"/>
</dbReference>
<feature type="domain" description="POTRA" evidence="5">
    <location>
        <begin position="54"/>
        <end position="127"/>
    </location>
</feature>
<dbReference type="PANTHER" id="PTHR12815:SF18">
    <property type="entry name" value="SORTING AND ASSEMBLY MACHINERY COMPONENT 50 HOMOLOG"/>
    <property type="match status" value="1"/>
</dbReference>
<dbReference type="GO" id="GO:0019867">
    <property type="term" value="C:outer membrane"/>
    <property type="evidence" value="ECO:0007669"/>
    <property type="project" value="InterPro"/>
</dbReference>
<feature type="domain" description="POTRA" evidence="5">
    <location>
        <begin position="128"/>
        <end position="202"/>
    </location>
</feature>
<dbReference type="Pfam" id="PF07244">
    <property type="entry name" value="POTRA"/>
    <property type="match status" value="2"/>
</dbReference>
<comment type="caution">
    <text evidence="6">The sequence shown here is derived from an EMBL/GenBank/DDBJ whole genome shotgun (WGS) entry which is preliminary data.</text>
</comment>
<dbReference type="InterPro" id="IPR013686">
    <property type="entry name" value="Polypept-transport_assoc_ShlB"/>
</dbReference>
<evidence type="ECO:0000256" key="1">
    <source>
        <dbReference type="ARBA" id="ARBA00004370"/>
    </source>
</evidence>
<proteinExistence type="predicted"/>
<dbReference type="AlphaFoldDB" id="A0A9D1JNM8"/>
<dbReference type="InterPro" id="IPR034746">
    <property type="entry name" value="POTRA"/>
</dbReference>
<sequence length="640" mass="70444">MKVHNKIYKLIITLIVVTVYPLHSYAADGFWGSDTDTKSSQSASANLSAQKSEKVLKDVEIHGLNVLSPETIKDKIHLKAGDVYNRDTVQADLRNIYETGYFTEKMRAIPVNNSDGTVTLKLILEENAPVTDFTIEGNTVVSTEEILTPLLEMKGKPQNIAQLNAAISKIQEIYTSKGYILARVSSVTDDPDGTVNIEIKEGTINSIAISGNEKTKDFVIERNVLVEPGMVYNENQVKEDLVRLYATQAFKDVTREIEPCEEDPDTYNITINVQEQRTASISVGGGLDSVTGVFGSLGIADNNFRGRNQRVSLSGLVGSGVILNDASIQRRMNMQFELSFFEPHFLNADTSLMSKLFFRDFGSYQVPLAIERRIGGEATVAHRFKKNKHLTSTFSLGVEHIDLREGDFDKIAGLFNRYNVPISERANQLEGGLFMSLSPALVYDTREGGVVTRKGTLASLRFSEDIGLIDFDKTHGKLQGMIKQYIPVGKKSSFSVMAKAGGKIHGDNMPDVMAYRLGGPYTIRGFKMSGVGTGDAFIMGSAEFATPIPFLDRTRLARKVKFLDNVRLTAWMDAGKIFNNTLADTLYDRPGYAVSAGVGIKLYIPGMGPLSIDYGIPLTNPGENGNRNGYFTFGVGDLIY</sequence>
<reference evidence="6" key="2">
    <citation type="journal article" date="2021" name="PeerJ">
        <title>Extensive microbial diversity within the chicken gut microbiome revealed by metagenomics and culture.</title>
        <authorList>
            <person name="Gilroy R."/>
            <person name="Ravi A."/>
            <person name="Getino M."/>
            <person name="Pursley I."/>
            <person name="Horton D.L."/>
            <person name="Alikhan N.F."/>
            <person name="Baker D."/>
            <person name="Gharbi K."/>
            <person name="Hall N."/>
            <person name="Watson M."/>
            <person name="Adriaenssens E.M."/>
            <person name="Foster-Nyarko E."/>
            <person name="Jarju S."/>
            <person name="Secka A."/>
            <person name="Antonio M."/>
            <person name="Oren A."/>
            <person name="Chaudhuri R.R."/>
            <person name="La Ragione R."/>
            <person name="Hildebrand F."/>
            <person name="Pallen M.J."/>
        </authorList>
    </citation>
    <scope>NUCLEOTIDE SEQUENCE</scope>
    <source>
        <strain evidence="6">6276</strain>
    </source>
</reference>
<dbReference type="InterPro" id="IPR039910">
    <property type="entry name" value="D15-like"/>
</dbReference>
<evidence type="ECO:0000256" key="3">
    <source>
        <dbReference type="ARBA" id="ARBA00022692"/>
    </source>
</evidence>
<evidence type="ECO:0000313" key="7">
    <source>
        <dbReference type="Proteomes" id="UP000823928"/>
    </source>
</evidence>
<accession>A0A9D1JNM8</accession>
<keyword evidence="4" id="KW-0472">Membrane</keyword>
<dbReference type="Pfam" id="PF01103">
    <property type="entry name" value="Omp85"/>
    <property type="match status" value="1"/>
</dbReference>
<evidence type="ECO:0000256" key="4">
    <source>
        <dbReference type="ARBA" id="ARBA00023136"/>
    </source>
</evidence>
<protein>
    <submittedName>
        <fullName evidence="6">BamA/TamA family outer membrane protein</fullName>
    </submittedName>
</protein>
<dbReference type="Gene3D" id="2.40.160.50">
    <property type="entry name" value="membrane protein fhac: a member of the omp85/tpsb transporter family"/>
    <property type="match status" value="1"/>
</dbReference>
<dbReference type="EMBL" id="DVIU01000223">
    <property type="protein sequence ID" value="HIS37217.1"/>
    <property type="molecule type" value="Genomic_DNA"/>
</dbReference>
<name>A0A9D1JNM8_9BACT</name>
<evidence type="ECO:0000259" key="5">
    <source>
        <dbReference type="PROSITE" id="PS51779"/>
    </source>
</evidence>
<gene>
    <name evidence="6" type="ORF">IAC10_11415</name>
</gene>
<evidence type="ECO:0000256" key="2">
    <source>
        <dbReference type="ARBA" id="ARBA00022452"/>
    </source>
</evidence>
<evidence type="ECO:0000313" key="6">
    <source>
        <dbReference type="EMBL" id="HIS37217.1"/>
    </source>
</evidence>
<dbReference type="InterPro" id="IPR010827">
    <property type="entry name" value="BamA/TamA_POTRA"/>
</dbReference>
<dbReference type="Proteomes" id="UP000823928">
    <property type="component" value="Unassembled WGS sequence"/>
</dbReference>
<comment type="subcellular location">
    <subcellularLocation>
        <location evidence="1">Membrane</location>
    </subcellularLocation>
</comment>
<dbReference type="Pfam" id="PF08479">
    <property type="entry name" value="POTRA_2"/>
    <property type="match status" value="1"/>
</dbReference>
<dbReference type="PROSITE" id="PS51779">
    <property type="entry name" value="POTRA"/>
    <property type="match status" value="2"/>
</dbReference>
<dbReference type="InterPro" id="IPR000184">
    <property type="entry name" value="Bac_surfAg_D15"/>
</dbReference>
<keyword evidence="2" id="KW-1134">Transmembrane beta strand</keyword>
<organism evidence="6 7">
    <name type="scientific">Candidatus Scatousia excrementigallinarum</name>
    <dbReference type="NCBI Taxonomy" id="2840935"/>
    <lineage>
        <taxon>Bacteria</taxon>
        <taxon>Candidatus Scatousia</taxon>
    </lineage>
</organism>